<sequence length="73" mass="7654">MTLVAPAWAAKCNGVQLSGMLAFAAFGMMVTRWATTASWPFWAAQQRGVLPSQSAKSGTTAFVAVSSALTVCR</sequence>
<keyword evidence="2" id="KW-1185">Reference proteome</keyword>
<name>A0AAN6PXE6_9PEZI</name>
<evidence type="ECO:0000313" key="2">
    <source>
        <dbReference type="Proteomes" id="UP001305647"/>
    </source>
</evidence>
<reference evidence="1" key="2">
    <citation type="submission" date="2023-05" db="EMBL/GenBank/DDBJ databases">
        <authorList>
            <consortium name="Lawrence Berkeley National Laboratory"/>
            <person name="Steindorff A."/>
            <person name="Hensen N."/>
            <person name="Bonometti L."/>
            <person name="Westerberg I."/>
            <person name="Brannstrom I.O."/>
            <person name="Guillou S."/>
            <person name="Cros-Aarteil S."/>
            <person name="Calhoun S."/>
            <person name="Haridas S."/>
            <person name="Kuo A."/>
            <person name="Mondo S."/>
            <person name="Pangilinan J."/>
            <person name="Riley R."/>
            <person name="Labutti K."/>
            <person name="Andreopoulos B."/>
            <person name="Lipzen A."/>
            <person name="Chen C."/>
            <person name="Yanf M."/>
            <person name="Daum C."/>
            <person name="Ng V."/>
            <person name="Clum A."/>
            <person name="Ohm R."/>
            <person name="Martin F."/>
            <person name="Silar P."/>
            <person name="Natvig D."/>
            <person name="Lalanne C."/>
            <person name="Gautier V."/>
            <person name="Ament-Velasquez S.L."/>
            <person name="Kruys A."/>
            <person name="Hutchinson M.I."/>
            <person name="Powell A.J."/>
            <person name="Barry K."/>
            <person name="Miller A.N."/>
            <person name="Grigoriev I.V."/>
            <person name="Debuchy R."/>
            <person name="Gladieux P."/>
            <person name="Thoren M.H."/>
            <person name="Johannesson H."/>
        </authorList>
    </citation>
    <scope>NUCLEOTIDE SEQUENCE</scope>
    <source>
        <strain evidence="1">CBS 757.83</strain>
    </source>
</reference>
<gene>
    <name evidence="1" type="ORF">N658DRAFT_500588</name>
</gene>
<accession>A0AAN6PXE6</accession>
<dbReference type="Proteomes" id="UP001305647">
    <property type="component" value="Unassembled WGS sequence"/>
</dbReference>
<organism evidence="1 2">
    <name type="scientific">Parathielavia hyrcaniae</name>
    <dbReference type="NCBI Taxonomy" id="113614"/>
    <lineage>
        <taxon>Eukaryota</taxon>
        <taxon>Fungi</taxon>
        <taxon>Dikarya</taxon>
        <taxon>Ascomycota</taxon>
        <taxon>Pezizomycotina</taxon>
        <taxon>Sordariomycetes</taxon>
        <taxon>Sordariomycetidae</taxon>
        <taxon>Sordariales</taxon>
        <taxon>Chaetomiaceae</taxon>
        <taxon>Parathielavia</taxon>
    </lineage>
</organism>
<comment type="caution">
    <text evidence="1">The sequence shown here is derived from an EMBL/GenBank/DDBJ whole genome shotgun (WGS) entry which is preliminary data.</text>
</comment>
<dbReference type="EMBL" id="MU863679">
    <property type="protein sequence ID" value="KAK4097282.1"/>
    <property type="molecule type" value="Genomic_DNA"/>
</dbReference>
<evidence type="ECO:0000313" key="1">
    <source>
        <dbReference type="EMBL" id="KAK4097282.1"/>
    </source>
</evidence>
<protein>
    <submittedName>
        <fullName evidence="1">Uncharacterized protein</fullName>
    </submittedName>
</protein>
<reference evidence="1" key="1">
    <citation type="journal article" date="2023" name="Mol. Phylogenet. Evol.">
        <title>Genome-scale phylogeny and comparative genomics of the fungal order Sordariales.</title>
        <authorList>
            <person name="Hensen N."/>
            <person name="Bonometti L."/>
            <person name="Westerberg I."/>
            <person name="Brannstrom I.O."/>
            <person name="Guillou S."/>
            <person name="Cros-Aarteil S."/>
            <person name="Calhoun S."/>
            <person name="Haridas S."/>
            <person name="Kuo A."/>
            <person name="Mondo S."/>
            <person name="Pangilinan J."/>
            <person name="Riley R."/>
            <person name="LaButti K."/>
            <person name="Andreopoulos B."/>
            <person name="Lipzen A."/>
            <person name="Chen C."/>
            <person name="Yan M."/>
            <person name="Daum C."/>
            <person name="Ng V."/>
            <person name="Clum A."/>
            <person name="Steindorff A."/>
            <person name="Ohm R.A."/>
            <person name="Martin F."/>
            <person name="Silar P."/>
            <person name="Natvig D.O."/>
            <person name="Lalanne C."/>
            <person name="Gautier V."/>
            <person name="Ament-Velasquez S.L."/>
            <person name="Kruys A."/>
            <person name="Hutchinson M.I."/>
            <person name="Powell A.J."/>
            <person name="Barry K."/>
            <person name="Miller A.N."/>
            <person name="Grigoriev I.V."/>
            <person name="Debuchy R."/>
            <person name="Gladieux P."/>
            <person name="Hiltunen Thoren M."/>
            <person name="Johannesson H."/>
        </authorList>
    </citation>
    <scope>NUCLEOTIDE SEQUENCE</scope>
    <source>
        <strain evidence="1">CBS 757.83</strain>
    </source>
</reference>
<proteinExistence type="predicted"/>
<dbReference type="AlphaFoldDB" id="A0AAN6PXE6"/>